<dbReference type="FunFam" id="3.20.20.140:FF:000005">
    <property type="entry name" value="TatD family hydrolase"/>
    <property type="match status" value="1"/>
</dbReference>
<evidence type="ECO:0000256" key="1">
    <source>
        <dbReference type="ARBA" id="ARBA00009275"/>
    </source>
</evidence>
<name>A0A432Z734_9GAMM</name>
<dbReference type="AlphaFoldDB" id="A0A432Z734"/>
<dbReference type="GO" id="GO:0016788">
    <property type="term" value="F:hydrolase activity, acting on ester bonds"/>
    <property type="evidence" value="ECO:0007669"/>
    <property type="project" value="InterPro"/>
</dbReference>
<dbReference type="PIRSF" id="PIRSF005902">
    <property type="entry name" value="DNase_TatD"/>
    <property type="match status" value="1"/>
</dbReference>
<dbReference type="Pfam" id="PF01026">
    <property type="entry name" value="TatD_DNase"/>
    <property type="match status" value="1"/>
</dbReference>
<dbReference type="InterPro" id="IPR001130">
    <property type="entry name" value="TatD-like"/>
</dbReference>
<protein>
    <submittedName>
        <fullName evidence="5">Hydrolase TatD</fullName>
    </submittedName>
</protein>
<feature type="binding site" evidence="4">
    <location>
        <position position="205"/>
    </location>
    <ligand>
        <name>a divalent metal cation</name>
        <dbReference type="ChEBI" id="CHEBI:60240"/>
        <label>1</label>
    </ligand>
</feature>
<dbReference type="Proteomes" id="UP000287908">
    <property type="component" value="Unassembled WGS sequence"/>
</dbReference>
<organism evidence="5 6">
    <name type="scientific">Idiomarina seosinensis</name>
    <dbReference type="NCBI Taxonomy" id="281739"/>
    <lineage>
        <taxon>Bacteria</taxon>
        <taxon>Pseudomonadati</taxon>
        <taxon>Pseudomonadota</taxon>
        <taxon>Gammaproteobacteria</taxon>
        <taxon>Alteromonadales</taxon>
        <taxon>Idiomarinaceae</taxon>
        <taxon>Idiomarina</taxon>
    </lineage>
</organism>
<feature type="binding site" evidence="4">
    <location>
        <position position="154"/>
    </location>
    <ligand>
        <name>a divalent metal cation</name>
        <dbReference type="ChEBI" id="CHEBI:60240"/>
        <label>2</label>
    </ligand>
</feature>
<evidence type="ECO:0000313" key="6">
    <source>
        <dbReference type="Proteomes" id="UP000287908"/>
    </source>
</evidence>
<feature type="binding site" evidence="4">
    <location>
        <position position="129"/>
    </location>
    <ligand>
        <name>a divalent metal cation</name>
        <dbReference type="ChEBI" id="CHEBI:60240"/>
        <label>2</label>
    </ligand>
</feature>
<evidence type="ECO:0000256" key="4">
    <source>
        <dbReference type="PIRSR" id="PIRSR005902-1"/>
    </source>
</evidence>
<comment type="caution">
    <text evidence="5">The sequence shown here is derived from an EMBL/GenBank/DDBJ whole genome shotgun (WGS) entry which is preliminary data.</text>
</comment>
<sequence>MWFDAGVNLTNKRLLSDLEGVLARAHDAGVERMLVIATNEQESQQAINLCEQYPGRLVATVGVHPHDASEVSENYVDILEELARHPSVVAIGECGLDFNRNYSPAADQQQVFTQQVLLANRLGLPLYLHERDAQQQQLEILNQHCAEHTVCLSHCFTGGPEQAQAYIKRGHWFGLTGWLCDERRNKELLEALQLLPRDKVVIETDAPFLLPRNIKPRPKMNEPSLLPFVGEGLAEGWSTALEEVAQVTLDNSTRLFNLAELRG</sequence>
<dbReference type="InterPro" id="IPR032466">
    <property type="entry name" value="Metal_Hydrolase"/>
</dbReference>
<dbReference type="GO" id="GO:0046872">
    <property type="term" value="F:metal ion binding"/>
    <property type="evidence" value="ECO:0007669"/>
    <property type="project" value="UniProtKB-KW"/>
</dbReference>
<accession>A0A432Z734</accession>
<dbReference type="Gene3D" id="3.20.20.140">
    <property type="entry name" value="Metal-dependent hydrolases"/>
    <property type="match status" value="1"/>
</dbReference>
<dbReference type="SUPFAM" id="SSF51556">
    <property type="entry name" value="Metallo-dependent hydrolases"/>
    <property type="match status" value="1"/>
</dbReference>
<dbReference type="CDD" id="cd01310">
    <property type="entry name" value="TatD_DNAse"/>
    <property type="match status" value="1"/>
</dbReference>
<keyword evidence="2 4" id="KW-0479">Metal-binding</keyword>
<evidence type="ECO:0000256" key="2">
    <source>
        <dbReference type="ARBA" id="ARBA00022723"/>
    </source>
</evidence>
<comment type="similarity">
    <text evidence="1">Belongs to the metallo-dependent hydrolases superfamily. TatD-type hydrolase family.</text>
</comment>
<proteinExistence type="inferred from homology"/>
<gene>
    <name evidence="5" type="ORF">CWI81_11780</name>
</gene>
<evidence type="ECO:0000256" key="3">
    <source>
        <dbReference type="ARBA" id="ARBA00022801"/>
    </source>
</evidence>
<reference evidence="5 6" key="1">
    <citation type="journal article" date="2011" name="Front. Microbiol.">
        <title>Genomic signatures of strain selection and enhancement in Bacillus atrophaeus var. globigii, a historical biowarfare simulant.</title>
        <authorList>
            <person name="Gibbons H.S."/>
            <person name="Broomall S.M."/>
            <person name="McNew L.A."/>
            <person name="Daligault H."/>
            <person name="Chapman C."/>
            <person name="Bruce D."/>
            <person name="Karavis M."/>
            <person name="Krepps M."/>
            <person name="McGregor P.A."/>
            <person name="Hong C."/>
            <person name="Park K.H."/>
            <person name="Akmal A."/>
            <person name="Feldman A."/>
            <person name="Lin J.S."/>
            <person name="Chang W.E."/>
            <person name="Higgs B.W."/>
            <person name="Demirev P."/>
            <person name="Lindquist J."/>
            <person name="Liem A."/>
            <person name="Fochler E."/>
            <person name="Read T.D."/>
            <person name="Tapia R."/>
            <person name="Johnson S."/>
            <person name="Bishop-Lilly K.A."/>
            <person name="Detter C."/>
            <person name="Han C."/>
            <person name="Sozhamannan S."/>
            <person name="Rosenzweig C.N."/>
            <person name="Skowronski E.W."/>
        </authorList>
    </citation>
    <scope>NUCLEOTIDE SEQUENCE [LARGE SCALE GENOMIC DNA]</scope>
    <source>
        <strain evidence="5 6">CL-SP19</strain>
    </source>
</reference>
<dbReference type="OrthoDB" id="9810005at2"/>
<dbReference type="PANTHER" id="PTHR46124">
    <property type="entry name" value="D-AMINOACYL-TRNA DEACYLASE"/>
    <property type="match status" value="1"/>
</dbReference>
<keyword evidence="6" id="KW-1185">Reference proteome</keyword>
<dbReference type="EMBL" id="PIQF01000004">
    <property type="protein sequence ID" value="RUO73696.1"/>
    <property type="molecule type" value="Genomic_DNA"/>
</dbReference>
<dbReference type="GO" id="GO:0005829">
    <property type="term" value="C:cytosol"/>
    <property type="evidence" value="ECO:0007669"/>
    <property type="project" value="TreeGrafter"/>
</dbReference>
<dbReference type="PANTHER" id="PTHR46124:SF2">
    <property type="entry name" value="D-AMINOACYL-TRNA DEACYLASE"/>
    <property type="match status" value="1"/>
</dbReference>
<feature type="binding site" evidence="4">
    <location>
        <position position="93"/>
    </location>
    <ligand>
        <name>a divalent metal cation</name>
        <dbReference type="ChEBI" id="CHEBI:60240"/>
        <label>1</label>
    </ligand>
</feature>
<evidence type="ECO:0000313" key="5">
    <source>
        <dbReference type="EMBL" id="RUO73696.1"/>
    </source>
</evidence>
<keyword evidence="3 5" id="KW-0378">Hydrolase</keyword>